<feature type="compositionally biased region" description="Polar residues" evidence="6">
    <location>
        <begin position="377"/>
        <end position="396"/>
    </location>
</feature>
<dbReference type="EMBL" id="KZ678128">
    <property type="protein sequence ID" value="PSN75020.1"/>
    <property type="molecule type" value="Genomic_DNA"/>
</dbReference>
<accession>A0A2T2PBJ2</accession>
<feature type="transmembrane region" description="Helical" evidence="7">
    <location>
        <begin position="19"/>
        <end position="37"/>
    </location>
</feature>
<keyword evidence="4 7" id="KW-0472">Membrane</keyword>
<comment type="subcellular location">
    <subcellularLocation>
        <location evidence="1">Membrane</location>
        <topology evidence="1">Multi-pass membrane protein</topology>
    </subcellularLocation>
</comment>
<name>A0A2T2PBJ2_CORCC</name>
<feature type="transmembrane region" description="Helical" evidence="7">
    <location>
        <begin position="209"/>
        <end position="227"/>
    </location>
</feature>
<feature type="domain" description="Rhodopsin" evidence="8">
    <location>
        <begin position="33"/>
        <end position="271"/>
    </location>
</feature>
<sequence length="432" mass="48107">MAEHAQGITSARAEDKRRVAIAFLVLSWFFILLRIWTRTFVISNFGWDDSAMILAGMIFTVYCSAMLFIEEHGGGTHVTDLSQLVLLARWVIVGQATYLMTIMILKISLGIFFMRIVVKHWQVVFIYVTVGVNIISSIAAFFYVLFRCGSNLDIYVYKQIAEECTPRVLDRFFAYQQASFTTLTDFFFAILPIFLLWNASMDTRAKVSVGIILSLAALGCVCSIIRFQYVDGLTEINDFFWNAVNVAIWSTIEPGAGIIAGCLATLRPLLKIALVRARSIKTGSSFSSFSVKRLSRSFRSNENSANQKSVIMSSGGTSNLNAGQPVNKEEPAIEMKSDVRRGESSDLILPRRGGADGPWPAHQEESFDLERRVAPQTRSTWIPPQPAPISQLNRWSSPAAGNAWSARDRAIMFDRPLPPLPPHASDLEKGQG</sequence>
<feature type="region of interest" description="Disordered" evidence="6">
    <location>
        <begin position="413"/>
        <end position="432"/>
    </location>
</feature>
<keyword evidence="3 7" id="KW-1133">Transmembrane helix</keyword>
<dbReference type="InterPro" id="IPR049326">
    <property type="entry name" value="Rhodopsin_dom_fungi"/>
</dbReference>
<organism evidence="9 10">
    <name type="scientific">Corynespora cassiicola Philippines</name>
    <dbReference type="NCBI Taxonomy" id="1448308"/>
    <lineage>
        <taxon>Eukaryota</taxon>
        <taxon>Fungi</taxon>
        <taxon>Dikarya</taxon>
        <taxon>Ascomycota</taxon>
        <taxon>Pezizomycotina</taxon>
        <taxon>Dothideomycetes</taxon>
        <taxon>Pleosporomycetidae</taxon>
        <taxon>Pleosporales</taxon>
        <taxon>Corynesporascaceae</taxon>
        <taxon>Corynespora</taxon>
    </lineage>
</organism>
<dbReference type="GO" id="GO:0016020">
    <property type="term" value="C:membrane"/>
    <property type="evidence" value="ECO:0007669"/>
    <property type="project" value="UniProtKB-SubCell"/>
</dbReference>
<comment type="similarity">
    <text evidence="5">Belongs to the SAT4 family.</text>
</comment>
<evidence type="ECO:0000256" key="3">
    <source>
        <dbReference type="ARBA" id="ARBA00022989"/>
    </source>
</evidence>
<evidence type="ECO:0000256" key="6">
    <source>
        <dbReference type="SAM" id="MobiDB-lite"/>
    </source>
</evidence>
<dbReference type="Proteomes" id="UP000240883">
    <property type="component" value="Unassembled WGS sequence"/>
</dbReference>
<feature type="region of interest" description="Disordered" evidence="6">
    <location>
        <begin position="305"/>
        <end position="360"/>
    </location>
</feature>
<reference evidence="9 10" key="1">
    <citation type="journal article" date="2018" name="Front. Microbiol.">
        <title>Genome-Wide Analysis of Corynespora cassiicola Leaf Fall Disease Putative Effectors.</title>
        <authorList>
            <person name="Lopez D."/>
            <person name="Ribeiro S."/>
            <person name="Label P."/>
            <person name="Fumanal B."/>
            <person name="Venisse J.S."/>
            <person name="Kohler A."/>
            <person name="de Oliveira R.R."/>
            <person name="Labutti K."/>
            <person name="Lipzen A."/>
            <person name="Lail K."/>
            <person name="Bauer D."/>
            <person name="Ohm R.A."/>
            <person name="Barry K.W."/>
            <person name="Spatafora J."/>
            <person name="Grigoriev I.V."/>
            <person name="Martin F.M."/>
            <person name="Pujade-Renaud V."/>
        </authorList>
    </citation>
    <scope>NUCLEOTIDE SEQUENCE [LARGE SCALE GENOMIC DNA]</scope>
    <source>
        <strain evidence="9 10">Philippines</strain>
    </source>
</reference>
<keyword evidence="2 7" id="KW-0812">Transmembrane</keyword>
<evidence type="ECO:0000256" key="7">
    <source>
        <dbReference type="SAM" id="Phobius"/>
    </source>
</evidence>
<evidence type="ECO:0000256" key="5">
    <source>
        <dbReference type="ARBA" id="ARBA00038359"/>
    </source>
</evidence>
<feature type="transmembrane region" description="Helical" evidence="7">
    <location>
        <begin position="178"/>
        <end position="197"/>
    </location>
</feature>
<keyword evidence="10" id="KW-1185">Reference proteome</keyword>
<evidence type="ECO:0000256" key="4">
    <source>
        <dbReference type="ARBA" id="ARBA00023136"/>
    </source>
</evidence>
<dbReference type="InterPro" id="IPR052337">
    <property type="entry name" value="SAT4-like"/>
</dbReference>
<feature type="compositionally biased region" description="Basic and acidic residues" evidence="6">
    <location>
        <begin position="327"/>
        <end position="344"/>
    </location>
</feature>
<evidence type="ECO:0000313" key="10">
    <source>
        <dbReference type="Proteomes" id="UP000240883"/>
    </source>
</evidence>
<evidence type="ECO:0000313" key="9">
    <source>
        <dbReference type="EMBL" id="PSN75020.1"/>
    </source>
</evidence>
<evidence type="ECO:0000256" key="1">
    <source>
        <dbReference type="ARBA" id="ARBA00004141"/>
    </source>
</evidence>
<gene>
    <name evidence="9" type="ORF">BS50DRAFT_30528</name>
</gene>
<feature type="region of interest" description="Disordered" evidence="6">
    <location>
        <begin position="377"/>
        <end position="401"/>
    </location>
</feature>
<dbReference type="PANTHER" id="PTHR33048:SF96">
    <property type="entry name" value="INTEGRAL MEMBRANE PROTEIN"/>
    <property type="match status" value="1"/>
</dbReference>
<evidence type="ECO:0000259" key="8">
    <source>
        <dbReference type="Pfam" id="PF20684"/>
    </source>
</evidence>
<dbReference type="Pfam" id="PF20684">
    <property type="entry name" value="Fung_rhodopsin"/>
    <property type="match status" value="1"/>
</dbReference>
<dbReference type="PANTHER" id="PTHR33048">
    <property type="entry name" value="PTH11-LIKE INTEGRAL MEMBRANE PROTEIN (AFU_ORTHOLOGUE AFUA_5G11245)"/>
    <property type="match status" value="1"/>
</dbReference>
<protein>
    <recommendedName>
        <fullName evidence="8">Rhodopsin domain-containing protein</fullName>
    </recommendedName>
</protein>
<dbReference type="OrthoDB" id="4682787at2759"/>
<feature type="transmembrane region" description="Helical" evidence="7">
    <location>
        <begin position="89"/>
        <end position="112"/>
    </location>
</feature>
<dbReference type="AlphaFoldDB" id="A0A2T2PBJ2"/>
<evidence type="ECO:0000256" key="2">
    <source>
        <dbReference type="ARBA" id="ARBA00022692"/>
    </source>
</evidence>
<feature type="compositionally biased region" description="Polar residues" evidence="6">
    <location>
        <begin position="305"/>
        <end position="324"/>
    </location>
</feature>
<feature type="transmembrane region" description="Helical" evidence="7">
    <location>
        <begin position="124"/>
        <end position="146"/>
    </location>
</feature>
<proteinExistence type="inferred from homology"/>
<feature type="transmembrane region" description="Helical" evidence="7">
    <location>
        <begin position="247"/>
        <end position="270"/>
    </location>
</feature>